<protein>
    <submittedName>
        <fullName evidence="2">Uncharacterized protein</fullName>
    </submittedName>
</protein>
<proteinExistence type="predicted"/>
<feature type="region of interest" description="Disordered" evidence="1">
    <location>
        <begin position="1"/>
        <end position="61"/>
    </location>
</feature>
<dbReference type="GeneID" id="5976825"/>
<dbReference type="AlphaFoldDB" id="Q0UF33"/>
<dbReference type="InParanoid" id="Q0UF33"/>
<reference evidence="3" key="1">
    <citation type="journal article" date="2007" name="Plant Cell">
        <title>Dothideomycete-plant interactions illuminated by genome sequencing and EST analysis of the wheat pathogen Stagonospora nodorum.</title>
        <authorList>
            <person name="Hane J.K."/>
            <person name="Lowe R.G."/>
            <person name="Solomon P.S."/>
            <person name="Tan K.C."/>
            <person name="Schoch C.L."/>
            <person name="Spatafora J.W."/>
            <person name="Crous P.W."/>
            <person name="Kodira C."/>
            <person name="Birren B.W."/>
            <person name="Galagan J.E."/>
            <person name="Torriani S.F."/>
            <person name="McDonald B.A."/>
            <person name="Oliver R.P."/>
        </authorList>
    </citation>
    <scope>NUCLEOTIDE SEQUENCE [LARGE SCALE GENOMIC DNA]</scope>
    <source>
        <strain evidence="3">SN15 / ATCC MYA-4574 / FGSC 10173</strain>
    </source>
</reference>
<name>Q0UF33_PHANO</name>
<feature type="compositionally biased region" description="Basic and acidic residues" evidence="1">
    <location>
        <begin position="45"/>
        <end position="60"/>
    </location>
</feature>
<dbReference type="VEuPathDB" id="FungiDB:JI435_096320"/>
<dbReference type="EMBL" id="CH445339">
    <property type="protein sequence ID" value="EAT82896.1"/>
    <property type="molecule type" value="Genomic_DNA"/>
</dbReference>
<evidence type="ECO:0000256" key="1">
    <source>
        <dbReference type="SAM" id="MobiDB-lite"/>
    </source>
</evidence>
<dbReference type="RefSeq" id="XP_001799920.1">
    <property type="nucleotide sequence ID" value="XM_001799868.1"/>
</dbReference>
<feature type="compositionally biased region" description="Polar residues" evidence="1">
    <location>
        <begin position="32"/>
        <end position="42"/>
    </location>
</feature>
<dbReference type="Proteomes" id="UP000001055">
    <property type="component" value="Unassembled WGS sequence"/>
</dbReference>
<evidence type="ECO:0000313" key="3">
    <source>
        <dbReference type="Proteomes" id="UP000001055"/>
    </source>
</evidence>
<dbReference type="HOGENOM" id="CLU_2373501_0_0_1"/>
<organism evidence="2 3">
    <name type="scientific">Phaeosphaeria nodorum (strain SN15 / ATCC MYA-4574 / FGSC 10173)</name>
    <name type="common">Glume blotch fungus</name>
    <name type="synonym">Parastagonospora nodorum</name>
    <dbReference type="NCBI Taxonomy" id="321614"/>
    <lineage>
        <taxon>Eukaryota</taxon>
        <taxon>Fungi</taxon>
        <taxon>Dikarya</taxon>
        <taxon>Ascomycota</taxon>
        <taxon>Pezizomycotina</taxon>
        <taxon>Dothideomycetes</taxon>
        <taxon>Pleosporomycetidae</taxon>
        <taxon>Pleosporales</taxon>
        <taxon>Pleosporineae</taxon>
        <taxon>Phaeosphaeriaceae</taxon>
        <taxon>Parastagonospora</taxon>
    </lineage>
</organism>
<gene>
    <name evidence="2" type="ORF">SNOG_09631</name>
</gene>
<accession>Q0UF33</accession>
<dbReference type="KEGG" id="pno:SNOG_09631"/>
<evidence type="ECO:0000313" key="2">
    <source>
        <dbReference type="EMBL" id="EAT82896.1"/>
    </source>
</evidence>
<sequence>MEGNSTLHERSDSNANIPSGWTPANGIAESGAATSPPDTGSSEPPAKRRREERERTREENEMFWPMPMRALLKIRATMRVHCIVHKRPSAIGHCG</sequence>